<evidence type="ECO:0000313" key="2">
    <source>
        <dbReference type="EMBL" id="GAA0610791.1"/>
    </source>
</evidence>
<reference evidence="3" key="1">
    <citation type="journal article" date="2019" name="Int. J. Syst. Evol. Microbiol.">
        <title>The Global Catalogue of Microorganisms (GCM) 10K type strain sequencing project: providing services to taxonomists for standard genome sequencing and annotation.</title>
        <authorList>
            <consortium name="The Broad Institute Genomics Platform"/>
            <consortium name="The Broad Institute Genome Sequencing Center for Infectious Disease"/>
            <person name="Wu L."/>
            <person name="Ma J."/>
        </authorList>
    </citation>
    <scope>NUCLEOTIDE SEQUENCE [LARGE SCALE GENOMIC DNA]</scope>
    <source>
        <strain evidence="3">JCM 10671</strain>
    </source>
</reference>
<dbReference type="PROSITE" id="PS51671">
    <property type="entry name" value="ACT"/>
    <property type="match status" value="1"/>
</dbReference>
<proteinExistence type="predicted"/>
<feature type="domain" description="ACT" evidence="1">
    <location>
        <begin position="7"/>
        <end position="82"/>
    </location>
</feature>
<dbReference type="InterPro" id="IPR002912">
    <property type="entry name" value="ACT_dom"/>
</dbReference>
<dbReference type="Proteomes" id="UP001500957">
    <property type="component" value="Unassembled WGS sequence"/>
</dbReference>
<evidence type="ECO:0000313" key="3">
    <source>
        <dbReference type="Proteomes" id="UP001500957"/>
    </source>
</evidence>
<dbReference type="PANTHER" id="PTHR40099">
    <property type="entry name" value="ACETOLACTATE SYNTHASE, SMALL SUBUNIT"/>
    <property type="match status" value="1"/>
</dbReference>
<protein>
    <recommendedName>
        <fullName evidence="1">ACT domain-containing protein</fullName>
    </recommendedName>
</protein>
<dbReference type="InterPro" id="IPR045865">
    <property type="entry name" value="ACT-like_dom_sf"/>
</dbReference>
<organism evidence="2 3">
    <name type="scientific">Sporichthya brevicatena</name>
    <dbReference type="NCBI Taxonomy" id="171442"/>
    <lineage>
        <taxon>Bacteria</taxon>
        <taxon>Bacillati</taxon>
        <taxon>Actinomycetota</taxon>
        <taxon>Actinomycetes</taxon>
        <taxon>Sporichthyales</taxon>
        <taxon>Sporichthyaceae</taxon>
        <taxon>Sporichthya</taxon>
    </lineage>
</organism>
<dbReference type="EMBL" id="BAAAHE010000008">
    <property type="protein sequence ID" value="GAA0610791.1"/>
    <property type="molecule type" value="Genomic_DNA"/>
</dbReference>
<evidence type="ECO:0000259" key="1">
    <source>
        <dbReference type="PROSITE" id="PS51671"/>
    </source>
</evidence>
<dbReference type="Gene3D" id="3.30.2130.10">
    <property type="entry name" value="VC0802-like"/>
    <property type="match status" value="1"/>
</dbReference>
<keyword evidence="3" id="KW-1185">Reference proteome</keyword>
<accession>A0ABP3RHV1</accession>
<dbReference type="SUPFAM" id="SSF55021">
    <property type="entry name" value="ACT-like"/>
    <property type="match status" value="2"/>
</dbReference>
<dbReference type="PANTHER" id="PTHR40099:SF1">
    <property type="entry name" value="ACETOLACTATE SYNTHASE, SMALL SUBUNIT"/>
    <property type="match status" value="1"/>
</dbReference>
<gene>
    <name evidence="2" type="ORF">GCM10009547_11040</name>
</gene>
<dbReference type="Pfam" id="PF01842">
    <property type="entry name" value="ACT"/>
    <property type="match status" value="2"/>
</dbReference>
<name>A0ABP3RHV1_9ACTN</name>
<sequence length="131" mass="13659">MGRMAVDLVIDLENTPGALAKVATAISDAGVNIAAATCLGNDNHAELHILVKHAEAARHSLAIVGLGVSREREVVIVEVHDRPGELADITHRIAKAGVNLDLVYVATGDRVVFGSPDLEGLKQVLGAADRA</sequence>
<comment type="caution">
    <text evidence="2">The sequence shown here is derived from an EMBL/GenBank/DDBJ whole genome shotgun (WGS) entry which is preliminary data.</text>
</comment>